<organism evidence="2 3">
    <name type="scientific">Limnobaculum xujianqingii</name>
    <dbReference type="NCBI Taxonomy" id="2738837"/>
    <lineage>
        <taxon>Bacteria</taxon>
        <taxon>Pseudomonadati</taxon>
        <taxon>Pseudomonadota</taxon>
        <taxon>Gammaproteobacteria</taxon>
        <taxon>Enterobacterales</taxon>
        <taxon>Budviciaceae</taxon>
        <taxon>Limnobaculum</taxon>
    </lineage>
</organism>
<evidence type="ECO:0000313" key="3">
    <source>
        <dbReference type="Proteomes" id="UP000807542"/>
    </source>
</evidence>
<dbReference type="RefSeq" id="WP_228397063.1">
    <property type="nucleotide sequence ID" value="NZ_JADRCP010000001.1"/>
</dbReference>
<evidence type="ECO:0000313" key="2">
    <source>
        <dbReference type="EMBL" id="MBK5175077.1"/>
    </source>
</evidence>
<evidence type="ECO:0000313" key="4">
    <source>
        <dbReference type="Proteomes" id="UP001296969"/>
    </source>
</evidence>
<sequence>MSINLKKTKAMCHICGRNDSAKKYGLSKSGKQRYYCLSCGKSFQATYIYKGKELNIVAHVEKLWEKGHTVEQISTAFQVPLAKVKAVVAQLEKDNVQYRR</sequence>
<protein>
    <submittedName>
        <fullName evidence="2">IS1 family transposase</fullName>
    </submittedName>
</protein>
<keyword evidence="4" id="KW-1185">Reference proteome</keyword>
<evidence type="ECO:0000313" key="1">
    <source>
        <dbReference type="EMBL" id="MBK5071768.1"/>
    </source>
</evidence>
<comment type="caution">
    <text evidence="2">The sequence shown here is derived from an EMBL/GenBank/DDBJ whole genome shotgun (WGS) entry which is preliminary data.</text>
</comment>
<dbReference type="Proteomes" id="UP001296969">
    <property type="component" value="Unassembled WGS sequence"/>
</dbReference>
<proteinExistence type="predicted"/>
<dbReference type="EMBL" id="JADRCP010000001">
    <property type="protein sequence ID" value="MBK5175077.1"/>
    <property type="molecule type" value="Genomic_DNA"/>
</dbReference>
<accession>A0A9D7AFJ1</accession>
<gene>
    <name evidence="2" type="ORF">I2492_01890</name>
    <name evidence="1" type="ORF">I2493_01890</name>
</gene>
<dbReference type="AlphaFoldDB" id="A0A9D7AFJ1"/>
<dbReference type="EMBL" id="JADRCQ010000001">
    <property type="protein sequence ID" value="MBK5071768.1"/>
    <property type="molecule type" value="Genomic_DNA"/>
</dbReference>
<name>A0A9D7AFJ1_9GAMM</name>
<reference evidence="2 4" key="1">
    <citation type="submission" date="2020-11" db="EMBL/GenBank/DDBJ databases">
        <title>Insectihabitans protaetiae gen. nov. sp. nov. and Insectihabitans allomyrinae sp. nov., isolated from larvae of Protaetia brevitarsis seulensis and Allomyrina dichotoma, respectively.</title>
        <authorList>
            <person name="Lee S.D."/>
            <person name="Byeon Y.-S."/>
            <person name="Kim S.-M."/>
            <person name="Yang H.L."/>
            <person name="Kim I.S."/>
        </authorList>
    </citation>
    <scope>NUCLEOTIDE SEQUENCE</scope>
    <source>
        <strain evidence="2">CWB-B4</strain>
        <strain evidence="1 4">CWB-B43</strain>
    </source>
</reference>
<dbReference type="Proteomes" id="UP000807542">
    <property type="component" value="Unassembled WGS sequence"/>
</dbReference>